<dbReference type="AlphaFoldDB" id="A0A141GND6"/>
<evidence type="ECO:0000313" key="4">
    <source>
        <dbReference type="EMBL" id="ALL53564.1"/>
    </source>
</evidence>
<reference evidence="4" key="1">
    <citation type="submission" date="2015-02" db="EMBL/GenBank/DDBJ databases">
        <authorList>
            <person name="Chooi Y.-H."/>
        </authorList>
    </citation>
    <scope>NUCLEOTIDE SEQUENCE</scope>
</reference>
<accession>A0A141GND6</accession>
<evidence type="ECO:0000259" key="2">
    <source>
        <dbReference type="Pfam" id="PF21307"/>
    </source>
</evidence>
<dbReference type="PANTHER" id="PTHR31084">
    <property type="entry name" value="ALPHA-L-FUCOSIDASE 2"/>
    <property type="match status" value="1"/>
</dbReference>
<dbReference type="InterPro" id="IPR008928">
    <property type="entry name" value="6-hairpin_glycosidase_sf"/>
</dbReference>
<feature type="domain" description="Glycosyl hydrolase family 95 N-terminal" evidence="1">
    <location>
        <begin position="6"/>
        <end position="240"/>
    </location>
</feature>
<dbReference type="Gene3D" id="1.50.10.10">
    <property type="match status" value="1"/>
</dbReference>
<organism evidence="4">
    <name type="scientific">uncultured firmicutes bacterium contig_31</name>
    <dbReference type="NCBI Taxonomy" id="1643554"/>
    <lineage>
        <taxon>Bacteria</taxon>
        <taxon>Bacillati</taxon>
        <taxon>Bacillota</taxon>
        <taxon>environmental samples</taxon>
    </lineage>
</organism>
<dbReference type="InterPro" id="IPR012341">
    <property type="entry name" value="6hp_glycosidase-like_sf"/>
</dbReference>
<dbReference type="Pfam" id="PF21307">
    <property type="entry name" value="Glyco_hydro_95_C"/>
    <property type="match status" value="1"/>
</dbReference>
<dbReference type="Pfam" id="PF22124">
    <property type="entry name" value="Glyco_hydro_95_cat"/>
    <property type="match status" value="1"/>
</dbReference>
<evidence type="ECO:0000259" key="3">
    <source>
        <dbReference type="Pfam" id="PF22124"/>
    </source>
</evidence>
<dbReference type="Pfam" id="PF14498">
    <property type="entry name" value="Glyco_hyd_65N_2"/>
    <property type="match status" value="1"/>
</dbReference>
<name>A0A141GND6_9FIRM</name>
<dbReference type="InterPro" id="IPR027414">
    <property type="entry name" value="GH95_N_dom"/>
</dbReference>
<feature type="domain" description="Glycosyl hydrolase family 95 catalytic" evidence="3">
    <location>
        <begin position="303"/>
        <end position="706"/>
    </location>
</feature>
<dbReference type="GO" id="GO:0005975">
    <property type="term" value="P:carbohydrate metabolic process"/>
    <property type="evidence" value="ECO:0007669"/>
    <property type="project" value="InterPro"/>
</dbReference>
<protein>
    <submittedName>
        <fullName evidence="4">AXY8, alpha-L-fucosidase 2</fullName>
    </submittedName>
</protein>
<evidence type="ECO:0000259" key="1">
    <source>
        <dbReference type="Pfam" id="PF14498"/>
    </source>
</evidence>
<dbReference type="GO" id="GO:0004560">
    <property type="term" value="F:alpha-L-fucosidase activity"/>
    <property type="evidence" value="ECO:0007669"/>
    <property type="project" value="InterPro"/>
</dbReference>
<dbReference type="InterPro" id="IPR016518">
    <property type="entry name" value="Alpha-L-fucosidase"/>
</dbReference>
<proteinExistence type="predicted"/>
<dbReference type="PIRSF" id="PIRSF007663">
    <property type="entry name" value="UCP007663"/>
    <property type="match status" value="1"/>
</dbReference>
<sequence length="793" mass="90270">MDCIYLNKPARKWDEGLPIGNGRLGAMVMGKPNEETIFVNEESLWFGPMRNRVNPYSREQIPVIRQLLLDGEVEKAAFLAKMSMTGTPKYNNPFQPAGDLRLCFMNHRGKAEDYRRILDLDTAVARVSYSMDGYVYEREHLVSVKYNVLTIRITGSHPEGITVSANMNRKPFEEYTGKLNEVTVGNWGENGTGGVHYMTGVTMQAFRNGTEIPVRVVGDFVCVENADEVIIYLTTATDYMDLWDRYAEILRRQIETYDSVENPEKQEERMLYRIIEDYDGEAALKKLSAMVQDRLDAAKKAGFAEIYENHVEEYQKLYKRFELNINHAANPGITTDRMLQSLKDGDTGYADYLTVLLVKYARYLLISSSYNCELPANLQGIWNGSYEPPWQSQYTININTEMNYWFADKAALGECNEPLFRLIDKLTLTGSVVAKRMYGARGFCAHHNTTLWANAAPEGIFDASPFWPMGAAWLCIHLYEHYLYTGDREFLKNRVMPVIEEAIAFFEDYLYVDDDGYLLTGPSLSPENTYRTKDGQKAALCMAPTMDISILRHLLTAYLHGLEVIGTDKPDKVNKIQGMLDALPPIRIGEDGRIMEWYQDVEETEPGHRHISHLYGLHPGNEITRENRELFEAAARTLEYRLNHGSGHTGWSKAWVTCFYARLGSGADVYKNVVELLQRCIQDNLLDVHPPFQIDGNFGIAEAVLESVVQSHAGYVDLLPALPEEWQTGYVRGIRLRGAMSADISWDNGVLKECRILNLNDIMKEVAIRYRNTKKTFILSGEGTLVIKPDMLK</sequence>
<dbReference type="EMBL" id="KP867044">
    <property type="protein sequence ID" value="ALL53564.1"/>
    <property type="molecule type" value="Genomic_DNA"/>
</dbReference>
<dbReference type="InterPro" id="IPR054363">
    <property type="entry name" value="GH95_cat"/>
</dbReference>
<dbReference type="PANTHER" id="PTHR31084:SF0">
    <property type="entry name" value="ALPHA-L-FUCOSIDASE 2"/>
    <property type="match status" value="1"/>
</dbReference>
<dbReference type="InterPro" id="IPR049053">
    <property type="entry name" value="AFCA-like_C"/>
</dbReference>
<feature type="domain" description="Alpha fucosidase A-like C-terminal" evidence="2">
    <location>
        <begin position="710"/>
        <end position="772"/>
    </location>
</feature>
<dbReference type="SUPFAM" id="SSF48208">
    <property type="entry name" value="Six-hairpin glycosidases"/>
    <property type="match status" value="1"/>
</dbReference>